<evidence type="ECO:0000313" key="2">
    <source>
        <dbReference type="Proteomes" id="UP000007875"/>
    </source>
</evidence>
<reference evidence="1" key="2">
    <citation type="submission" date="2025-08" db="UniProtKB">
        <authorList>
            <consortium name="Ensembl"/>
        </authorList>
    </citation>
    <scope>IDENTIFICATION</scope>
</reference>
<dbReference type="Ensembl" id="ENSCSAVT00000002014.1">
    <property type="protein sequence ID" value="ENSCSAVP00000001980.1"/>
    <property type="gene ID" value="ENSCSAVG00000001155.1"/>
</dbReference>
<organism evidence="1 2">
    <name type="scientific">Ciona savignyi</name>
    <name type="common">Pacific transparent sea squirt</name>
    <dbReference type="NCBI Taxonomy" id="51511"/>
    <lineage>
        <taxon>Eukaryota</taxon>
        <taxon>Metazoa</taxon>
        <taxon>Chordata</taxon>
        <taxon>Tunicata</taxon>
        <taxon>Ascidiacea</taxon>
        <taxon>Phlebobranchia</taxon>
        <taxon>Cionidae</taxon>
        <taxon>Ciona</taxon>
    </lineage>
</organism>
<dbReference type="AlphaFoldDB" id="H2Y9I2"/>
<accession>H2Y9I2</accession>
<keyword evidence="2" id="KW-1185">Reference proteome</keyword>
<protein>
    <submittedName>
        <fullName evidence="1">Uncharacterized protein</fullName>
    </submittedName>
</protein>
<dbReference type="InParanoid" id="H2Y9I2"/>
<sequence>MICLRHNSIQLFSGTKLGIQHGFSLDENLEFCNTNQHTLLRDAADINGDGIDDVACIDRNTGQIKILTLVENRIVIRADWAALQDFCVGDDLNLAAQPVHSDTRADLICEDSLRKSETFAVNTWNL</sequence>
<proteinExistence type="predicted"/>
<reference evidence="2" key="1">
    <citation type="submission" date="2003-08" db="EMBL/GenBank/DDBJ databases">
        <authorList>
            <person name="Birren B."/>
            <person name="Nusbaum C."/>
            <person name="Abebe A."/>
            <person name="Abouelleil A."/>
            <person name="Adekoya E."/>
            <person name="Ait-zahra M."/>
            <person name="Allen N."/>
            <person name="Allen T."/>
            <person name="An P."/>
            <person name="Anderson M."/>
            <person name="Anderson S."/>
            <person name="Arachchi H."/>
            <person name="Armbruster J."/>
            <person name="Bachantsang P."/>
            <person name="Baldwin J."/>
            <person name="Barry A."/>
            <person name="Bayul T."/>
            <person name="Blitshsteyn B."/>
            <person name="Bloom T."/>
            <person name="Blye J."/>
            <person name="Boguslavskiy L."/>
            <person name="Borowsky M."/>
            <person name="Boukhgalter B."/>
            <person name="Brunache A."/>
            <person name="Butler J."/>
            <person name="Calixte N."/>
            <person name="Calvo S."/>
            <person name="Camarata J."/>
            <person name="Campo K."/>
            <person name="Chang J."/>
            <person name="Cheshatsang Y."/>
            <person name="Citroen M."/>
            <person name="Collymore A."/>
            <person name="Considine T."/>
            <person name="Cook A."/>
            <person name="Cooke P."/>
            <person name="Corum B."/>
            <person name="Cuomo C."/>
            <person name="David R."/>
            <person name="Dawoe T."/>
            <person name="Degray S."/>
            <person name="Dodge S."/>
            <person name="Dooley K."/>
            <person name="Dorje P."/>
            <person name="Dorjee K."/>
            <person name="Dorris L."/>
            <person name="Duffey N."/>
            <person name="Dupes A."/>
            <person name="Elkins T."/>
            <person name="Engels R."/>
            <person name="Erickson J."/>
            <person name="Farina A."/>
            <person name="Faro S."/>
            <person name="Ferreira P."/>
            <person name="Fischer H."/>
            <person name="Fitzgerald M."/>
            <person name="Foley K."/>
            <person name="Gage D."/>
            <person name="Galagan J."/>
            <person name="Gearin G."/>
            <person name="Gnerre S."/>
            <person name="Gnirke A."/>
            <person name="Goyette A."/>
            <person name="Graham J."/>
            <person name="Grandbois E."/>
            <person name="Gyaltsen K."/>
            <person name="Hafez N."/>
            <person name="Hagopian D."/>
            <person name="Hagos B."/>
            <person name="Hall J."/>
            <person name="Hatcher B."/>
            <person name="Heller A."/>
            <person name="Higgins H."/>
            <person name="Honan T."/>
            <person name="Horn A."/>
            <person name="Houde N."/>
            <person name="Hughes L."/>
            <person name="Hulme W."/>
            <person name="Husby E."/>
            <person name="Iliev I."/>
            <person name="Jaffe D."/>
            <person name="Jones C."/>
            <person name="Kamal M."/>
            <person name="Kamat A."/>
            <person name="Kamvysselis M."/>
            <person name="Karlsson E."/>
            <person name="Kells C."/>
            <person name="Kieu A."/>
            <person name="Kisner P."/>
            <person name="Kodira C."/>
            <person name="Kulbokas E."/>
            <person name="Labutti K."/>
            <person name="Lama D."/>
            <person name="Landers T."/>
            <person name="Leger J."/>
            <person name="Levine S."/>
            <person name="Lewis D."/>
            <person name="Lewis T."/>
            <person name="Lindblad-toh K."/>
            <person name="Liu X."/>
            <person name="Lokyitsang T."/>
            <person name="Lokyitsang Y."/>
            <person name="Lucien O."/>
            <person name="Lui A."/>
            <person name="Ma L.J."/>
            <person name="Mabbitt R."/>
            <person name="Macdonald J."/>
            <person name="Maclean C."/>
            <person name="Major J."/>
            <person name="Manning J."/>
            <person name="Marabella R."/>
            <person name="Maru K."/>
            <person name="Matthews C."/>
            <person name="Mauceli E."/>
            <person name="Mccarthy M."/>
            <person name="Mcdonough S."/>
            <person name="Mcghee T."/>
            <person name="Meldrim J."/>
            <person name="Meneus L."/>
            <person name="Mesirov J."/>
            <person name="Mihalev A."/>
            <person name="Mihova T."/>
            <person name="Mikkelsen T."/>
            <person name="Mlenga V."/>
            <person name="Moru K."/>
            <person name="Mozes J."/>
            <person name="Mulrain L."/>
            <person name="Munson G."/>
            <person name="Naylor J."/>
            <person name="Newes C."/>
            <person name="Nguyen C."/>
            <person name="Nguyen N."/>
            <person name="Nguyen T."/>
            <person name="Nicol R."/>
            <person name="Nielsen C."/>
            <person name="Nizzari M."/>
            <person name="Norbu C."/>
            <person name="Norbu N."/>
            <person name="O'donnell P."/>
            <person name="Okoawo O."/>
            <person name="O'leary S."/>
            <person name="Omotosho B."/>
            <person name="O'neill K."/>
            <person name="Osman S."/>
            <person name="Parker S."/>
            <person name="Perrin D."/>
            <person name="Phunkhang P."/>
            <person name="Piqani B."/>
            <person name="Purcell S."/>
            <person name="Rachupka T."/>
            <person name="Ramasamy U."/>
            <person name="Rameau R."/>
            <person name="Ray V."/>
            <person name="Raymond C."/>
            <person name="Retta R."/>
            <person name="Richardson S."/>
            <person name="Rise C."/>
            <person name="Rodriguez J."/>
            <person name="Rogers J."/>
            <person name="Rogov P."/>
            <person name="Rutman M."/>
            <person name="Schupbach R."/>
            <person name="Seaman C."/>
            <person name="Settipalli S."/>
            <person name="Sharpe T."/>
            <person name="Sheridan J."/>
            <person name="Sherpa N."/>
            <person name="Shi J."/>
            <person name="Smirnov S."/>
            <person name="Smith C."/>
            <person name="Sougnez C."/>
            <person name="Spencer B."/>
            <person name="Stalker J."/>
            <person name="Stange-thomann N."/>
            <person name="Stavropoulos S."/>
            <person name="Stetson K."/>
            <person name="Stone C."/>
            <person name="Stone S."/>
            <person name="Stubbs M."/>
            <person name="Talamas J."/>
            <person name="Tchuinga P."/>
            <person name="Tenzing P."/>
            <person name="Tesfaye S."/>
            <person name="Theodore J."/>
            <person name="Thoulutsang Y."/>
            <person name="Topham K."/>
            <person name="Towey S."/>
            <person name="Tsamla T."/>
            <person name="Tsomo N."/>
            <person name="Vallee D."/>
            <person name="Vassiliev H."/>
            <person name="Venkataraman V."/>
            <person name="Vinson J."/>
            <person name="Vo A."/>
            <person name="Wade C."/>
            <person name="Wang S."/>
            <person name="Wangchuk T."/>
            <person name="Wangdi T."/>
            <person name="Whittaker C."/>
            <person name="Wilkinson J."/>
            <person name="Wu Y."/>
            <person name="Wyman D."/>
            <person name="Yadav S."/>
            <person name="Yang S."/>
            <person name="Yang X."/>
            <person name="Yeager S."/>
            <person name="Yee E."/>
            <person name="Young G."/>
            <person name="Zainoun J."/>
            <person name="Zembeck L."/>
            <person name="Zimmer A."/>
            <person name="Zody M."/>
            <person name="Lander E."/>
        </authorList>
    </citation>
    <scope>NUCLEOTIDE SEQUENCE [LARGE SCALE GENOMIC DNA]</scope>
</reference>
<name>H2Y9I2_CIOSA</name>
<evidence type="ECO:0000313" key="1">
    <source>
        <dbReference type="Ensembl" id="ENSCSAVP00000001980.1"/>
    </source>
</evidence>
<dbReference type="Proteomes" id="UP000007875">
    <property type="component" value="Unassembled WGS sequence"/>
</dbReference>
<dbReference type="HOGENOM" id="CLU_1980838_0_0_1"/>
<reference evidence="1" key="3">
    <citation type="submission" date="2025-09" db="UniProtKB">
        <authorList>
            <consortium name="Ensembl"/>
        </authorList>
    </citation>
    <scope>IDENTIFICATION</scope>
</reference>